<dbReference type="EMBL" id="FODE01000001">
    <property type="protein sequence ID" value="SEN13316.1"/>
    <property type="molecule type" value="Genomic_DNA"/>
</dbReference>
<keyword evidence="3" id="KW-1185">Reference proteome</keyword>
<dbReference type="InterPro" id="IPR019587">
    <property type="entry name" value="Polyketide_cyclase/dehydratase"/>
</dbReference>
<accession>A0A1H8E1K9</accession>
<feature type="chain" id="PRO_5011720603" evidence="1">
    <location>
        <begin position="21"/>
        <end position="174"/>
    </location>
</feature>
<protein>
    <submittedName>
        <fullName evidence="2">MxaD protein</fullName>
    </submittedName>
</protein>
<organism evidence="2 3">
    <name type="scientific">Paracoccus alcaliphilus</name>
    <dbReference type="NCBI Taxonomy" id="34002"/>
    <lineage>
        <taxon>Bacteria</taxon>
        <taxon>Pseudomonadati</taxon>
        <taxon>Pseudomonadota</taxon>
        <taxon>Alphaproteobacteria</taxon>
        <taxon>Rhodobacterales</taxon>
        <taxon>Paracoccaceae</taxon>
        <taxon>Paracoccus</taxon>
    </lineage>
</organism>
<dbReference type="RefSeq" id="WP_272848960.1">
    <property type="nucleotide sequence ID" value="NZ_CP067124.1"/>
</dbReference>
<dbReference type="Pfam" id="PF10604">
    <property type="entry name" value="Polyketide_cyc2"/>
    <property type="match status" value="1"/>
</dbReference>
<dbReference type="STRING" id="34002.SAMN04489859_1001138"/>
<evidence type="ECO:0000256" key="1">
    <source>
        <dbReference type="SAM" id="SignalP"/>
    </source>
</evidence>
<keyword evidence="1" id="KW-0732">Signal</keyword>
<reference evidence="2 3" key="1">
    <citation type="submission" date="2016-10" db="EMBL/GenBank/DDBJ databases">
        <authorList>
            <person name="de Groot N.N."/>
        </authorList>
    </citation>
    <scope>NUCLEOTIDE SEQUENCE [LARGE SCALE GENOMIC DNA]</scope>
    <source>
        <strain evidence="2 3">DSM 8512</strain>
    </source>
</reference>
<sequence length="174" mass="19001">MISRMQAVLVATLLAAPAWAHGPTPQDLTHSVEIDAPAETVWEILKDPATISDWHPDVTSATMEGEGPGAKRTTELESGTVGDGIDIINDDNLTTRWRLAEENRDVIPVSFYTNTLVVKETDAGSEVTWRASFFRADTTNEPEEQYSDEAAVTFMDAYITEGLNGLKEQAETGS</sequence>
<dbReference type="Proteomes" id="UP000199054">
    <property type="component" value="Unassembled WGS sequence"/>
</dbReference>
<dbReference type="PANTHER" id="PTHR39332:SF7">
    <property type="entry name" value="SRPBCC FAMILY PROTEIN"/>
    <property type="match status" value="1"/>
</dbReference>
<dbReference type="PANTHER" id="PTHR39332">
    <property type="entry name" value="BLL4707 PROTEIN"/>
    <property type="match status" value="1"/>
</dbReference>
<dbReference type="AlphaFoldDB" id="A0A1H8E1K9"/>
<proteinExistence type="predicted"/>
<dbReference type="CDD" id="cd07821">
    <property type="entry name" value="PYR_PYL_RCAR_like"/>
    <property type="match status" value="1"/>
</dbReference>
<feature type="signal peptide" evidence="1">
    <location>
        <begin position="1"/>
        <end position="20"/>
    </location>
</feature>
<dbReference type="Gene3D" id="3.30.530.20">
    <property type="match status" value="1"/>
</dbReference>
<evidence type="ECO:0000313" key="3">
    <source>
        <dbReference type="Proteomes" id="UP000199054"/>
    </source>
</evidence>
<dbReference type="InterPro" id="IPR023393">
    <property type="entry name" value="START-like_dom_sf"/>
</dbReference>
<evidence type="ECO:0000313" key="2">
    <source>
        <dbReference type="EMBL" id="SEN13316.1"/>
    </source>
</evidence>
<gene>
    <name evidence="2" type="ORF">SAMN04489859_1001138</name>
</gene>
<name>A0A1H8E1K9_9RHOB</name>
<dbReference type="SUPFAM" id="SSF55961">
    <property type="entry name" value="Bet v1-like"/>
    <property type="match status" value="1"/>
</dbReference>